<evidence type="ECO:0000313" key="2">
    <source>
        <dbReference type="Proteomes" id="UP000000844"/>
    </source>
</evidence>
<dbReference type="EMBL" id="CP001778">
    <property type="protein sequence ID" value="ADD44734.1"/>
    <property type="molecule type" value="Genomic_DNA"/>
</dbReference>
<reference evidence="1 2" key="1">
    <citation type="journal article" date="2009" name="Stand. Genomic Sci.">
        <title>Complete genome sequence of Stackebrandtia nassauensis type strain (LLR-40K-21).</title>
        <authorList>
            <person name="Munk C."/>
            <person name="Lapidus A."/>
            <person name="Copeland A."/>
            <person name="Jando M."/>
            <person name="Mayilraj S."/>
            <person name="Glavina Del Rio T."/>
            <person name="Nolan M."/>
            <person name="Chen F."/>
            <person name="Lucas S."/>
            <person name="Tice H."/>
            <person name="Cheng J.F."/>
            <person name="Han C."/>
            <person name="Detter J.C."/>
            <person name="Bruce D."/>
            <person name="Goodwin L."/>
            <person name="Chain P."/>
            <person name="Pitluck S."/>
            <person name="Goker M."/>
            <person name="Ovchinikova G."/>
            <person name="Pati A."/>
            <person name="Ivanova N."/>
            <person name="Mavromatis K."/>
            <person name="Chen A."/>
            <person name="Palaniappan K."/>
            <person name="Land M."/>
            <person name="Hauser L."/>
            <person name="Chang Y.J."/>
            <person name="Jeffries C.D."/>
            <person name="Bristow J."/>
            <person name="Eisen J.A."/>
            <person name="Markowitz V."/>
            <person name="Hugenholtz P."/>
            <person name="Kyrpides N.C."/>
            <person name="Klenk H.P."/>
        </authorList>
    </citation>
    <scope>NUCLEOTIDE SEQUENCE [LARGE SCALE GENOMIC DNA]</scope>
    <source>
        <strain evidence="2">DSM 44728 / CIP 108903 / NRRL B-16338 / NBRC 102104 / LLR-40K-21</strain>
    </source>
</reference>
<dbReference type="AlphaFoldDB" id="D3QAT8"/>
<name>D3QAT8_STANL</name>
<dbReference type="STRING" id="446470.Snas_5099"/>
<proteinExistence type="predicted"/>
<dbReference type="KEGG" id="sna:Snas_5099"/>
<gene>
    <name evidence="1" type="ordered locus">Snas_5099</name>
</gene>
<dbReference type="Proteomes" id="UP000000844">
    <property type="component" value="Chromosome"/>
</dbReference>
<dbReference type="eggNOG" id="ENOG5032XB8">
    <property type="taxonomic scope" value="Bacteria"/>
</dbReference>
<dbReference type="HOGENOM" id="CLU_782632_0_0_11"/>
<keyword evidence="2" id="KW-1185">Reference proteome</keyword>
<dbReference type="OrthoDB" id="3806246at2"/>
<evidence type="ECO:0000313" key="1">
    <source>
        <dbReference type="EMBL" id="ADD44734.1"/>
    </source>
</evidence>
<organism evidence="1 2">
    <name type="scientific">Stackebrandtia nassauensis (strain DSM 44728 / CIP 108903 / NRRL B-16338 / NBRC 102104 / LLR-40K-21)</name>
    <dbReference type="NCBI Taxonomy" id="446470"/>
    <lineage>
        <taxon>Bacteria</taxon>
        <taxon>Bacillati</taxon>
        <taxon>Actinomycetota</taxon>
        <taxon>Actinomycetes</taxon>
        <taxon>Glycomycetales</taxon>
        <taxon>Glycomycetaceae</taxon>
        <taxon>Stackebrandtia</taxon>
    </lineage>
</organism>
<accession>D3QAT8</accession>
<protein>
    <submittedName>
        <fullName evidence="1">Uncharacterized protein</fullName>
    </submittedName>
</protein>
<sequence>MSSLDSQSPTTSATVHQWRHLANRHQVGWGETLLIALNIHGLSSHGDGPGTIRLKVRPPETEVFQVVIPTGRETSPFTIVDKDLCVDGTPVAEVVDARVDHAVGGYLRAGGRAATIHPYAGSSDAGSPDTREGYSRLLADLAISLPAGLTLADIDEVTVSASAYNSESEAIDDLADLRSAMAGLDMNARIGLLSSVVRSETGMQRLAEEVAPFALFLDADFPGGAEETPLPDVLANARACGHDTSFTYTVGNDPLDVMREQLLPLAQYTTVWPSLFILQTPSSDEDGAHIAEPEQRLDFFLQARTMLERIFAPTPLVPQPWRCYRGLWYREHAGEPLPGPWI</sequence>
<dbReference type="RefSeq" id="WP_013020305.1">
    <property type="nucleotide sequence ID" value="NC_013947.1"/>
</dbReference>